<dbReference type="EMBL" id="GGEC01045400">
    <property type="protein sequence ID" value="MBX25884.1"/>
    <property type="molecule type" value="Transcribed_RNA"/>
</dbReference>
<protein>
    <submittedName>
        <fullName evidence="2">Phosphatidylserine decarboxylase proenzyme 2</fullName>
    </submittedName>
    <submittedName>
        <fullName evidence="1">Phosphatidylserine decarboxylase proenzyme 3-like isoform X3</fullName>
    </submittedName>
</protein>
<proteinExistence type="predicted"/>
<dbReference type="EMBL" id="GGEC01045401">
    <property type="protein sequence ID" value="MBX25885.1"/>
    <property type="molecule type" value="Transcribed_RNA"/>
</dbReference>
<organism evidence="2">
    <name type="scientific">Rhizophora mucronata</name>
    <name type="common">Asiatic mangrove</name>
    <dbReference type="NCBI Taxonomy" id="61149"/>
    <lineage>
        <taxon>Eukaryota</taxon>
        <taxon>Viridiplantae</taxon>
        <taxon>Streptophyta</taxon>
        <taxon>Embryophyta</taxon>
        <taxon>Tracheophyta</taxon>
        <taxon>Spermatophyta</taxon>
        <taxon>Magnoliopsida</taxon>
        <taxon>eudicotyledons</taxon>
        <taxon>Gunneridae</taxon>
        <taxon>Pentapetalae</taxon>
        <taxon>rosids</taxon>
        <taxon>fabids</taxon>
        <taxon>Malpighiales</taxon>
        <taxon>Rhizophoraceae</taxon>
        <taxon>Rhizophora</taxon>
    </lineage>
</organism>
<reference evidence="2" key="1">
    <citation type="submission" date="2018-02" db="EMBL/GenBank/DDBJ databases">
        <title>Rhizophora mucronata_Transcriptome.</title>
        <authorList>
            <person name="Meera S.P."/>
            <person name="Sreeshan A."/>
            <person name="Augustine A."/>
        </authorList>
    </citation>
    <scope>NUCLEOTIDE SEQUENCE</scope>
    <source>
        <tissue evidence="2">Leaf</tissue>
    </source>
</reference>
<accession>A0A2P2M6N7</accession>
<evidence type="ECO:0000313" key="2">
    <source>
        <dbReference type="EMBL" id="MBX25885.1"/>
    </source>
</evidence>
<name>A0A2P2M6N7_RHIMU</name>
<dbReference type="AlphaFoldDB" id="A0A2P2M6N7"/>
<evidence type="ECO:0000313" key="1">
    <source>
        <dbReference type="EMBL" id="MBX25884.1"/>
    </source>
</evidence>
<sequence length="82" mass="9291">MWEALAPKFRPTSYEAKWAHSLSLNIHPYEACLSVRNPPVITWFPVPSSKHRVKCTTVLSLSDNSRLSPQTGQQFIRGSFSC</sequence>
<dbReference type="EMBL" id="GGEC01045413">
    <property type="protein sequence ID" value="MBX25897.1"/>
    <property type="molecule type" value="Transcribed_RNA"/>
</dbReference>